<dbReference type="GO" id="GO:0016791">
    <property type="term" value="F:phosphatase activity"/>
    <property type="evidence" value="ECO:0007669"/>
    <property type="project" value="TreeGrafter"/>
</dbReference>
<organism evidence="1 2">
    <name type="scientific">Aspergillus sclerotiicarbonarius (strain CBS 121057 / IBT 28362)</name>
    <dbReference type="NCBI Taxonomy" id="1448318"/>
    <lineage>
        <taxon>Eukaryota</taxon>
        <taxon>Fungi</taxon>
        <taxon>Dikarya</taxon>
        <taxon>Ascomycota</taxon>
        <taxon>Pezizomycotina</taxon>
        <taxon>Eurotiomycetes</taxon>
        <taxon>Eurotiomycetidae</taxon>
        <taxon>Eurotiales</taxon>
        <taxon>Aspergillaceae</taxon>
        <taxon>Aspergillus</taxon>
        <taxon>Aspergillus subgen. Circumdati</taxon>
    </lineage>
</organism>
<dbReference type="VEuPathDB" id="FungiDB:BO78DRAFT_393233"/>
<dbReference type="EMBL" id="KZ826318">
    <property type="protein sequence ID" value="PYI11267.1"/>
    <property type="molecule type" value="Genomic_DNA"/>
</dbReference>
<dbReference type="SMART" id="SM00855">
    <property type="entry name" value="PGAM"/>
    <property type="match status" value="1"/>
</dbReference>
<sequence>MDEEGWSGWATRCAVVRLDWQRPSTALHRAPYKPAGLSFTASHHSLQTIVHGVPLDDAKDAAKMPPIIHCVRHAQGVHNLNVANHVIHDPLLTDLGNEQCRQLREKFPRHAQVDLVTASPLRRTIYTALQSFEPVFQAHPDMKLIALPDVQETSDVACDTGSDPDALRKEMEEKSAPIDLELVHEGWNNKQGKYAATHKAIKERARAARRWLKARPEKEIVMVTHGGFLHYFTEDWEDSSQYQGTGWVNTEYRTYEFTKEVHTDDLEGYELDADNASLLETLESRQRRGKSGPMSDREQQKTLYKIGTQGWDDQGLQLSIAEREAAKVPEGKEVNGTRV</sequence>
<dbReference type="SUPFAM" id="SSF53254">
    <property type="entry name" value="Phosphoglycerate mutase-like"/>
    <property type="match status" value="1"/>
</dbReference>
<dbReference type="GO" id="GO:0005737">
    <property type="term" value="C:cytoplasm"/>
    <property type="evidence" value="ECO:0007669"/>
    <property type="project" value="TreeGrafter"/>
</dbReference>
<reference evidence="1 2" key="1">
    <citation type="submission" date="2018-02" db="EMBL/GenBank/DDBJ databases">
        <title>The genomes of Aspergillus section Nigri reveals drivers in fungal speciation.</title>
        <authorList>
            <consortium name="DOE Joint Genome Institute"/>
            <person name="Vesth T.C."/>
            <person name="Nybo J."/>
            <person name="Theobald S."/>
            <person name="Brandl J."/>
            <person name="Frisvad J.C."/>
            <person name="Nielsen K.F."/>
            <person name="Lyhne E.K."/>
            <person name="Kogle M.E."/>
            <person name="Kuo A."/>
            <person name="Riley R."/>
            <person name="Clum A."/>
            <person name="Nolan M."/>
            <person name="Lipzen A."/>
            <person name="Salamov A."/>
            <person name="Henrissat B."/>
            <person name="Wiebenga A."/>
            <person name="De vries R.P."/>
            <person name="Grigoriev I.V."/>
            <person name="Mortensen U.H."/>
            <person name="Andersen M.R."/>
            <person name="Baker S.E."/>
        </authorList>
    </citation>
    <scope>NUCLEOTIDE SEQUENCE [LARGE SCALE GENOMIC DNA]</scope>
    <source>
        <strain evidence="1 2">CBS 121057</strain>
    </source>
</reference>
<dbReference type="PANTHER" id="PTHR48100:SF54">
    <property type="entry name" value="PHOSPHATASE SPAC5H10.03-RELATED"/>
    <property type="match status" value="1"/>
</dbReference>
<dbReference type="InterPro" id="IPR013078">
    <property type="entry name" value="His_Pase_superF_clade-1"/>
</dbReference>
<dbReference type="OrthoDB" id="496981at2759"/>
<keyword evidence="2" id="KW-1185">Reference proteome</keyword>
<dbReference type="InterPro" id="IPR050275">
    <property type="entry name" value="PGM_Phosphatase"/>
</dbReference>
<protein>
    <submittedName>
        <fullName evidence="1">Phosphoglycerate mutase family protein</fullName>
    </submittedName>
</protein>
<dbReference type="AlphaFoldDB" id="A0A319ELR6"/>
<gene>
    <name evidence="1" type="ORF">BO78DRAFT_393233</name>
</gene>
<dbReference type="Proteomes" id="UP000248423">
    <property type="component" value="Unassembled WGS sequence"/>
</dbReference>
<evidence type="ECO:0000313" key="1">
    <source>
        <dbReference type="EMBL" id="PYI11267.1"/>
    </source>
</evidence>
<evidence type="ECO:0000313" key="2">
    <source>
        <dbReference type="Proteomes" id="UP000248423"/>
    </source>
</evidence>
<dbReference type="InterPro" id="IPR029033">
    <property type="entry name" value="His_PPase_superfam"/>
</dbReference>
<dbReference type="CDD" id="cd07067">
    <property type="entry name" value="HP_PGM_like"/>
    <property type="match status" value="1"/>
</dbReference>
<name>A0A319ELR6_ASPSB</name>
<dbReference type="Pfam" id="PF00300">
    <property type="entry name" value="His_Phos_1"/>
    <property type="match status" value="1"/>
</dbReference>
<dbReference type="PANTHER" id="PTHR48100">
    <property type="entry name" value="BROAD-SPECIFICITY PHOSPHATASE YOR283W-RELATED"/>
    <property type="match status" value="1"/>
</dbReference>
<proteinExistence type="predicted"/>
<dbReference type="Gene3D" id="3.40.50.1240">
    <property type="entry name" value="Phosphoglycerate mutase-like"/>
    <property type="match status" value="1"/>
</dbReference>
<accession>A0A319ELR6</accession>